<evidence type="ECO:0000256" key="5">
    <source>
        <dbReference type="RuleBase" id="RU362024"/>
    </source>
</evidence>
<evidence type="ECO:0000259" key="6">
    <source>
        <dbReference type="Pfam" id="PF00588"/>
    </source>
</evidence>
<dbReference type="GO" id="GO:0002128">
    <property type="term" value="P:tRNA nucleoside ribose methylation"/>
    <property type="evidence" value="ECO:0007669"/>
    <property type="project" value="TreeGrafter"/>
</dbReference>
<comment type="similarity">
    <text evidence="1">Belongs to the class IV-like SAM-binding methyltransferase superfamily. RNA methyltransferase TrmH family.</text>
</comment>
<evidence type="ECO:0000256" key="2">
    <source>
        <dbReference type="ARBA" id="ARBA00022603"/>
    </source>
</evidence>
<keyword evidence="3 7" id="KW-0808">Transferase</keyword>
<dbReference type="InterPro" id="IPR029026">
    <property type="entry name" value="tRNA_m1G_MTases_N"/>
</dbReference>
<dbReference type="EC" id="2.1.1.200" evidence="5"/>
<dbReference type="NCBIfam" id="TIGR00050">
    <property type="entry name" value="rRNA_methyl_1"/>
    <property type="match status" value="1"/>
</dbReference>
<feature type="domain" description="tRNA/rRNA methyltransferase SpoU type" evidence="6">
    <location>
        <begin position="17"/>
        <end position="171"/>
    </location>
</feature>
<evidence type="ECO:0000256" key="4">
    <source>
        <dbReference type="ARBA" id="ARBA00022691"/>
    </source>
</evidence>
<evidence type="ECO:0000256" key="3">
    <source>
        <dbReference type="ARBA" id="ARBA00022679"/>
    </source>
</evidence>
<keyword evidence="5" id="KW-0963">Cytoplasm</keyword>
<dbReference type="EMBL" id="CAADFH010000035">
    <property type="protein sequence ID" value="VFJ93900.1"/>
    <property type="molecule type" value="Genomic_DNA"/>
</dbReference>
<dbReference type="GO" id="GO:0106339">
    <property type="term" value="F:tRNA (cytidine(32)-2'-O)-methyltransferase activity"/>
    <property type="evidence" value="ECO:0007669"/>
    <property type="project" value="RHEA"/>
</dbReference>
<dbReference type="CDD" id="cd18093">
    <property type="entry name" value="SpoU-like_TrmJ"/>
    <property type="match status" value="1"/>
</dbReference>
<keyword evidence="2 5" id="KW-0489">Methyltransferase</keyword>
<evidence type="ECO:0000313" key="7">
    <source>
        <dbReference type="EMBL" id="VFJ93900.1"/>
    </source>
</evidence>
<dbReference type="InterPro" id="IPR001537">
    <property type="entry name" value="SpoU_MeTrfase"/>
</dbReference>
<comment type="catalytic activity">
    <reaction evidence="5">
        <text>uridine(32) in tRNA + S-adenosyl-L-methionine = 2'-O-methyluridine(32) in tRNA + S-adenosyl-L-homocysteine + H(+)</text>
        <dbReference type="Rhea" id="RHEA:42936"/>
        <dbReference type="Rhea" id="RHEA-COMP:10107"/>
        <dbReference type="Rhea" id="RHEA-COMP:10290"/>
        <dbReference type="ChEBI" id="CHEBI:15378"/>
        <dbReference type="ChEBI" id="CHEBI:57856"/>
        <dbReference type="ChEBI" id="CHEBI:59789"/>
        <dbReference type="ChEBI" id="CHEBI:65315"/>
        <dbReference type="ChEBI" id="CHEBI:74478"/>
        <dbReference type="EC" id="2.1.1.200"/>
    </reaction>
</comment>
<keyword evidence="4 5" id="KW-0949">S-adenosyl-L-methionine</keyword>
<protein>
    <recommendedName>
        <fullName evidence="5">tRNA (cytidine/uridine-2'-O-)-methyltransferase TrmJ</fullName>
        <ecNumber evidence="5">2.1.1.200</ecNumber>
    </recommendedName>
    <alternativeName>
        <fullName evidence="5">tRNA (cytidine(32)/uridine(32)-2'-O)-methyltransferase</fullName>
    </alternativeName>
    <alternativeName>
        <fullName evidence="5">tRNA Cm32/Um32 methyltransferase</fullName>
    </alternativeName>
</protein>
<dbReference type="FunFam" id="3.40.1280.10:FF:000006">
    <property type="entry name" value="Uncharacterized tRNA/rRNA methyltransferase HI_0380"/>
    <property type="match status" value="1"/>
</dbReference>
<dbReference type="PANTHER" id="PTHR42786">
    <property type="entry name" value="TRNA/RRNA METHYLTRANSFERASE"/>
    <property type="match status" value="1"/>
</dbReference>
<gene>
    <name evidence="5" type="primary">trmJ</name>
    <name evidence="7" type="ORF">BECKLFY1418A_GA0070994_103513</name>
</gene>
<dbReference type="GO" id="GO:0003723">
    <property type="term" value="F:RNA binding"/>
    <property type="evidence" value="ECO:0007669"/>
    <property type="project" value="InterPro"/>
</dbReference>
<dbReference type="GO" id="GO:0160206">
    <property type="term" value="F:tRNA (cytidine(32)/uridine(32)-2'-O)-methyltransferase activity"/>
    <property type="evidence" value="ECO:0007669"/>
    <property type="project" value="UniProtKB-EC"/>
</dbReference>
<dbReference type="Gene3D" id="3.40.1280.10">
    <property type="match status" value="1"/>
</dbReference>
<keyword evidence="5" id="KW-0819">tRNA processing</keyword>
<dbReference type="Gene3D" id="1.10.8.590">
    <property type="match status" value="1"/>
</dbReference>
<evidence type="ECO:0000256" key="1">
    <source>
        <dbReference type="ARBA" id="ARBA00007228"/>
    </source>
</evidence>
<name>A0A450UN57_9GAMM</name>
<accession>A0A450UN57</accession>
<dbReference type="InterPro" id="IPR004384">
    <property type="entry name" value="RNA_MeTrfase_TrmJ/LasT"/>
</dbReference>
<dbReference type="GO" id="GO:0005829">
    <property type="term" value="C:cytosol"/>
    <property type="evidence" value="ECO:0007669"/>
    <property type="project" value="TreeGrafter"/>
</dbReference>
<comment type="subcellular location">
    <subcellularLocation>
        <location evidence="5">Cytoplasm</location>
    </subcellularLocation>
</comment>
<sequence length="265" mass="28948">MLEQPSEATLDPILGNIVIVLVGTTHPGNIGAVARAMKTMGLRRLCLVDPKRFPCAEATARAAGADDVLYTARVFDALPAALADSRWVVGTSARVRGIPWPEVTPRECARRVVDLVATAGEGAGPVALVFGREHSGLTNEELDRCHAVMRIPTDSRYRSLNLASAVQIAAYEIRMALPEEGITPVPSVADACNAISASEREGFYRHLEVSLREIGYYDPEKPRKLMRRLRRFFNRADPDRSELNILRGILSAAQKAARQARNPPG</sequence>
<dbReference type="SUPFAM" id="SSF75217">
    <property type="entry name" value="alpha/beta knot"/>
    <property type="match status" value="1"/>
</dbReference>
<dbReference type="PANTHER" id="PTHR42786:SF2">
    <property type="entry name" value="TRNA (CYTIDINE_URIDINE-2'-O-)-METHYLTRANSFERASE TRMJ"/>
    <property type="match status" value="1"/>
</dbReference>
<dbReference type="AlphaFoldDB" id="A0A450UN57"/>
<reference evidence="7" key="1">
    <citation type="submission" date="2019-02" db="EMBL/GenBank/DDBJ databases">
        <authorList>
            <person name="Gruber-Vodicka R. H."/>
            <person name="Seah K. B. B."/>
        </authorList>
    </citation>
    <scope>NUCLEOTIDE SEQUENCE</scope>
    <source>
        <strain evidence="7">BECK_M6</strain>
    </source>
</reference>
<dbReference type="Pfam" id="PF00588">
    <property type="entry name" value="SpoU_methylase"/>
    <property type="match status" value="1"/>
</dbReference>
<organism evidence="7">
    <name type="scientific">Candidatus Kentrum sp. LFY</name>
    <dbReference type="NCBI Taxonomy" id="2126342"/>
    <lineage>
        <taxon>Bacteria</taxon>
        <taxon>Pseudomonadati</taxon>
        <taxon>Pseudomonadota</taxon>
        <taxon>Gammaproteobacteria</taxon>
        <taxon>Candidatus Kentrum</taxon>
    </lineage>
</organism>
<dbReference type="PIRSF" id="PIRSF004808">
    <property type="entry name" value="LasT"/>
    <property type="match status" value="1"/>
</dbReference>
<comment type="subunit">
    <text evidence="5">Homodimer.</text>
</comment>
<comment type="catalytic activity">
    <reaction evidence="5">
        <text>cytidine(32) in tRNA + S-adenosyl-L-methionine = 2'-O-methylcytidine(32) in tRNA + S-adenosyl-L-homocysteine + H(+)</text>
        <dbReference type="Rhea" id="RHEA:42932"/>
        <dbReference type="Rhea" id="RHEA-COMP:10288"/>
        <dbReference type="Rhea" id="RHEA-COMP:10289"/>
        <dbReference type="ChEBI" id="CHEBI:15378"/>
        <dbReference type="ChEBI" id="CHEBI:57856"/>
        <dbReference type="ChEBI" id="CHEBI:59789"/>
        <dbReference type="ChEBI" id="CHEBI:74495"/>
        <dbReference type="ChEBI" id="CHEBI:82748"/>
        <dbReference type="EC" id="2.1.1.200"/>
    </reaction>
</comment>
<comment type="function">
    <text evidence="5">Catalyzes the formation of 2'O-methylated cytidine (Cm32) or 2'O-methylated uridine (Um32) at position 32 in tRNA.</text>
</comment>
<dbReference type="InterPro" id="IPR029028">
    <property type="entry name" value="Alpha/beta_knot_MTases"/>
</dbReference>
<proteinExistence type="inferred from homology"/>